<feature type="domain" description="HTH crp-type" evidence="5">
    <location>
        <begin position="153"/>
        <end position="221"/>
    </location>
</feature>
<keyword evidence="2" id="KW-0238">DNA-binding</keyword>
<dbReference type="PANTHER" id="PTHR24567">
    <property type="entry name" value="CRP FAMILY TRANSCRIPTIONAL REGULATORY PROTEIN"/>
    <property type="match status" value="1"/>
</dbReference>
<reference evidence="6" key="2">
    <citation type="submission" date="2021-09" db="EMBL/GenBank/DDBJ databases">
        <authorList>
            <person name="Gilroy R."/>
        </authorList>
    </citation>
    <scope>NUCLEOTIDE SEQUENCE</scope>
    <source>
        <strain evidence="6">ChiGjej2B2-19336</strain>
    </source>
</reference>
<dbReference type="GO" id="GO:0003677">
    <property type="term" value="F:DNA binding"/>
    <property type="evidence" value="ECO:0007669"/>
    <property type="project" value="UniProtKB-KW"/>
</dbReference>
<dbReference type="InterPro" id="IPR036390">
    <property type="entry name" value="WH_DNA-bd_sf"/>
</dbReference>
<dbReference type="SMART" id="SM00100">
    <property type="entry name" value="cNMP"/>
    <property type="match status" value="1"/>
</dbReference>
<dbReference type="PANTHER" id="PTHR24567:SF74">
    <property type="entry name" value="HTH-TYPE TRANSCRIPTIONAL REGULATOR ARCR"/>
    <property type="match status" value="1"/>
</dbReference>
<name>A0A921AVV0_9BACT</name>
<dbReference type="AlphaFoldDB" id="A0A921AVV0"/>
<dbReference type="InterPro" id="IPR036388">
    <property type="entry name" value="WH-like_DNA-bd_sf"/>
</dbReference>
<protein>
    <submittedName>
        <fullName evidence="6">Crp/Fnr family transcriptional regulator</fullName>
    </submittedName>
</protein>
<dbReference type="InterPro" id="IPR018335">
    <property type="entry name" value="Tscrpt_reg_HTH_Crp-type_CS"/>
</dbReference>
<dbReference type="Pfam" id="PF00027">
    <property type="entry name" value="cNMP_binding"/>
    <property type="match status" value="1"/>
</dbReference>
<dbReference type="InterPro" id="IPR050397">
    <property type="entry name" value="Env_Response_Regulators"/>
</dbReference>
<dbReference type="GO" id="GO:0003700">
    <property type="term" value="F:DNA-binding transcription factor activity"/>
    <property type="evidence" value="ECO:0007669"/>
    <property type="project" value="InterPro"/>
</dbReference>
<comment type="caution">
    <text evidence="6">The sequence shown here is derived from an EMBL/GenBank/DDBJ whole genome shotgun (WGS) entry which is preliminary data.</text>
</comment>
<dbReference type="RefSeq" id="WP_304121282.1">
    <property type="nucleotide sequence ID" value="NZ_DYZA01000070.1"/>
</dbReference>
<evidence type="ECO:0000259" key="4">
    <source>
        <dbReference type="PROSITE" id="PS50042"/>
    </source>
</evidence>
<reference evidence="6" key="1">
    <citation type="journal article" date="2021" name="PeerJ">
        <title>Extensive microbial diversity within the chicken gut microbiome revealed by metagenomics and culture.</title>
        <authorList>
            <person name="Gilroy R."/>
            <person name="Ravi A."/>
            <person name="Getino M."/>
            <person name="Pursley I."/>
            <person name="Horton D.L."/>
            <person name="Alikhan N.F."/>
            <person name="Baker D."/>
            <person name="Gharbi K."/>
            <person name="Hall N."/>
            <person name="Watson M."/>
            <person name="Adriaenssens E.M."/>
            <person name="Foster-Nyarko E."/>
            <person name="Jarju S."/>
            <person name="Secka A."/>
            <person name="Antonio M."/>
            <person name="Oren A."/>
            <person name="Chaudhuri R.R."/>
            <person name="La Ragione R."/>
            <person name="Hildebrand F."/>
            <person name="Pallen M.J."/>
        </authorList>
    </citation>
    <scope>NUCLEOTIDE SEQUENCE</scope>
    <source>
        <strain evidence="6">ChiGjej2B2-19336</strain>
    </source>
</reference>
<proteinExistence type="predicted"/>
<dbReference type="InterPro" id="IPR018490">
    <property type="entry name" value="cNMP-bd_dom_sf"/>
</dbReference>
<evidence type="ECO:0000256" key="2">
    <source>
        <dbReference type="ARBA" id="ARBA00023125"/>
    </source>
</evidence>
<dbReference type="InterPro" id="IPR012318">
    <property type="entry name" value="HTH_CRP"/>
</dbReference>
<dbReference type="SUPFAM" id="SSF46785">
    <property type="entry name" value="Winged helix' DNA-binding domain"/>
    <property type="match status" value="1"/>
</dbReference>
<sequence length="230" mass="25532">MLESGEAPRDMRERLGVCFPELGEQETERLAAATRLSSYAKGEWICVEGGGAAVTCWLLSGHVELLKGSMAGRNTVLHVVRPGHFLDLYGVFGGGVAFLSARALSLCTVLSMENRVFRALLGENMGLAQRVMRALAVRQRMFINKIAVSQGKISVRRRVAGWLLHKARVEKSLVLEEVITREVLAGLLGLSRESLSRQLSRFAQEGIIRLERRAIVLTDEEALRRCLMEE</sequence>
<evidence type="ECO:0000256" key="3">
    <source>
        <dbReference type="ARBA" id="ARBA00023163"/>
    </source>
</evidence>
<dbReference type="InterPro" id="IPR014710">
    <property type="entry name" value="RmlC-like_jellyroll"/>
</dbReference>
<evidence type="ECO:0000313" key="7">
    <source>
        <dbReference type="Proteomes" id="UP000698963"/>
    </source>
</evidence>
<dbReference type="Gene3D" id="2.60.120.10">
    <property type="entry name" value="Jelly Rolls"/>
    <property type="match status" value="1"/>
</dbReference>
<dbReference type="EMBL" id="DYZA01000070">
    <property type="protein sequence ID" value="HJD96757.1"/>
    <property type="molecule type" value="Genomic_DNA"/>
</dbReference>
<dbReference type="Proteomes" id="UP000698963">
    <property type="component" value="Unassembled WGS sequence"/>
</dbReference>
<evidence type="ECO:0000259" key="5">
    <source>
        <dbReference type="PROSITE" id="PS51063"/>
    </source>
</evidence>
<accession>A0A921AVV0</accession>
<dbReference type="SMART" id="SM00419">
    <property type="entry name" value="HTH_CRP"/>
    <property type="match status" value="1"/>
</dbReference>
<dbReference type="Pfam" id="PF13545">
    <property type="entry name" value="HTH_Crp_2"/>
    <property type="match status" value="1"/>
</dbReference>
<dbReference type="GO" id="GO:0005829">
    <property type="term" value="C:cytosol"/>
    <property type="evidence" value="ECO:0007669"/>
    <property type="project" value="TreeGrafter"/>
</dbReference>
<evidence type="ECO:0000256" key="1">
    <source>
        <dbReference type="ARBA" id="ARBA00023015"/>
    </source>
</evidence>
<evidence type="ECO:0000313" key="6">
    <source>
        <dbReference type="EMBL" id="HJD96757.1"/>
    </source>
</evidence>
<feature type="domain" description="Cyclic nucleotide-binding" evidence="4">
    <location>
        <begin position="18"/>
        <end position="138"/>
    </location>
</feature>
<dbReference type="CDD" id="cd00038">
    <property type="entry name" value="CAP_ED"/>
    <property type="match status" value="1"/>
</dbReference>
<organism evidence="6 7">
    <name type="scientific">Mailhella massiliensis</name>
    <dbReference type="NCBI Taxonomy" id="1903261"/>
    <lineage>
        <taxon>Bacteria</taxon>
        <taxon>Pseudomonadati</taxon>
        <taxon>Thermodesulfobacteriota</taxon>
        <taxon>Desulfovibrionia</taxon>
        <taxon>Desulfovibrionales</taxon>
        <taxon>Desulfovibrionaceae</taxon>
        <taxon>Mailhella</taxon>
    </lineage>
</organism>
<keyword evidence="3" id="KW-0804">Transcription</keyword>
<keyword evidence="1" id="KW-0805">Transcription regulation</keyword>
<dbReference type="SUPFAM" id="SSF51206">
    <property type="entry name" value="cAMP-binding domain-like"/>
    <property type="match status" value="1"/>
</dbReference>
<dbReference type="PROSITE" id="PS00042">
    <property type="entry name" value="HTH_CRP_1"/>
    <property type="match status" value="1"/>
</dbReference>
<dbReference type="Gene3D" id="1.10.10.10">
    <property type="entry name" value="Winged helix-like DNA-binding domain superfamily/Winged helix DNA-binding domain"/>
    <property type="match status" value="1"/>
</dbReference>
<gene>
    <name evidence="6" type="ORF">K8W16_03815</name>
</gene>
<dbReference type="InterPro" id="IPR000595">
    <property type="entry name" value="cNMP-bd_dom"/>
</dbReference>
<dbReference type="PROSITE" id="PS51063">
    <property type="entry name" value="HTH_CRP_2"/>
    <property type="match status" value="1"/>
</dbReference>
<dbReference type="PROSITE" id="PS50042">
    <property type="entry name" value="CNMP_BINDING_3"/>
    <property type="match status" value="1"/>
</dbReference>